<dbReference type="GO" id="GO:0035556">
    <property type="term" value="P:intracellular signal transduction"/>
    <property type="evidence" value="ECO:0000318"/>
    <property type="project" value="GO_Central"/>
</dbReference>
<dbReference type="RefSeq" id="XP_030830374.1">
    <property type="nucleotide sequence ID" value="XM_030974514.1"/>
</dbReference>
<dbReference type="PANTHER" id="PTHR22974">
    <property type="entry name" value="MIXED LINEAGE PROTEIN KINASE"/>
    <property type="match status" value="1"/>
</dbReference>
<dbReference type="EnsemblMetazoa" id="XM_030974520">
    <property type="protein sequence ID" value="XP_030830380"/>
    <property type="gene ID" value="LOC115919899"/>
</dbReference>
<comment type="catalytic activity">
    <reaction evidence="11">
        <text>L-threonyl-[protein] + ATP = O-phospho-L-threonyl-[protein] + ADP + H(+)</text>
        <dbReference type="Rhea" id="RHEA:46608"/>
        <dbReference type="Rhea" id="RHEA-COMP:11060"/>
        <dbReference type="Rhea" id="RHEA-COMP:11605"/>
        <dbReference type="ChEBI" id="CHEBI:15378"/>
        <dbReference type="ChEBI" id="CHEBI:30013"/>
        <dbReference type="ChEBI" id="CHEBI:30616"/>
        <dbReference type="ChEBI" id="CHEBI:61977"/>
        <dbReference type="ChEBI" id="CHEBI:456216"/>
        <dbReference type="EC" id="2.7.11.1"/>
    </reaction>
</comment>
<dbReference type="EnsemblMetazoa" id="XM_030990410">
    <property type="protein sequence ID" value="XP_030846270"/>
    <property type="gene ID" value="LOC588704"/>
</dbReference>
<dbReference type="InterPro" id="IPR008271">
    <property type="entry name" value="Ser/Thr_kinase_AS"/>
</dbReference>
<dbReference type="PROSITE" id="PS50011">
    <property type="entry name" value="PROTEIN_KINASE_DOM"/>
    <property type="match status" value="1"/>
</dbReference>
<evidence type="ECO:0000313" key="18">
    <source>
        <dbReference type="Proteomes" id="UP000007110"/>
    </source>
</evidence>
<evidence type="ECO:0000256" key="8">
    <source>
        <dbReference type="ARBA" id="ARBA00022840"/>
    </source>
</evidence>
<keyword evidence="18" id="KW-1185">Reference proteome</keyword>
<evidence type="ECO:0000256" key="1">
    <source>
        <dbReference type="ARBA" id="ARBA00001946"/>
    </source>
</evidence>
<proteinExistence type="predicted"/>
<dbReference type="GeneID" id="115919899"/>
<evidence type="ECO:0000256" key="4">
    <source>
        <dbReference type="ARBA" id="ARBA00022527"/>
    </source>
</evidence>
<dbReference type="InParanoid" id="A0A7M7N303"/>
<dbReference type="RefSeq" id="XP_030830380.1">
    <property type="nucleotide sequence ID" value="XM_030974520.1"/>
</dbReference>
<sequence>MQEFRHFDPQKLELLEARIKGNRSQQQPIMIADDSNHSTSTCSRGSPSDDLEVMQAETPEKERKKRKRKGQGQDIDPSGPKKISEYFKAATSLSPGRTSLGIGILPKSPPPSAYPSQIMSSPCGNSNDYISHSSQSPKPARPRFSDSSSISTQTDMSLQDLELKERQHQSHMRVKEETIETLNSTTQDLQRRLDSAQKLLDKFKEQSKRSTEKVKQLLIEKAATENKQARTKSMEDRLRLGQFTTQRQGAKFVETWNDGYAFTDLVKRQEKIAKEREELDQQRKSLMKRKPPNSPHPSSKSRPKQNGPNDEGFAKPLPEYMNHAEFYERDEITKLRQAAFKKEESDLQGELEKLERERNLHIRELKRIHNEDQSTFKNHKVLNDRYLLLRLLGKGGFSEVYKGYDLKDHRDVACKIHQLSKEWKEDKKANYIKHALREYEIHKSLDHARVVKLYDVFEIDANSFCTVLEFCPGNDLDFHLKQHKLMVEREARCIIMQVVSALKYLNERKPPIIHYDLKPGNILLCHGSTCGAIKLTDFGLSKVMDDEHFNSQEGGMDLTSQGAGTYWYLPPECFVVGKEPPKISSKVDVWSTGIIFYQCLYGKKPFGHNLSQASILEQNTILRATQVQFSPKPTVSQEAKDFIRRCLMYRKEDRADVLALAKDPYLMPSNKKSSAAAAAHASAAVSSPQSHSNISNSENST</sequence>
<dbReference type="RefSeq" id="XP_030846272.1">
    <property type="nucleotide sequence ID" value="XM_030990412.1"/>
</dbReference>
<evidence type="ECO:0000256" key="13">
    <source>
        <dbReference type="PROSITE-ProRule" id="PRU10141"/>
    </source>
</evidence>
<evidence type="ECO:0000256" key="2">
    <source>
        <dbReference type="ARBA" id="ARBA00004123"/>
    </source>
</evidence>
<dbReference type="GO" id="GO:0005524">
    <property type="term" value="F:ATP binding"/>
    <property type="evidence" value="ECO:0007669"/>
    <property type="project" value="UniProtKB-UniRule"/>
</dbReference>
<dbReference type="Gene3D" id="1.10.510.10">
    <property type="entry name" value="Transferase(Phosphotransferase) domain 1"/>
    <property type="match status" value="1"/>
</dbReference>
<comment type="subcellular location">
    <subcellularLocation>
        <location evidence="2">Nucleus</location>
    </subcellularLocation>
</comment>
<dbReference type="FunFam" id="1.10.510.10:FF:000037">
    <property type="entry name" value="Serine/threonine-protein kinase tousled-like 2"/>
    <property type="match status" value="1"/>
</dbReference>
<evidence type="ECO:0000256" key="5">
    <source>
        <dbReference type="ARBA" id="ARBA00022679"/>
    </source>
</evidence>
<dbReference type="OMA" id="MRRVNDE"/>
<feature type="binding site" evidence="13">
    <location>
        <position position="415"/>
    </location>
    <ligand>
        <name>ATP</name>
        <dbReference type="ChEBI" id="CHEBI:30616"/>
    </ligand>
</feature>
<evidence type="ECO:0000256" key="14">
    <source>
        <dbReference type="SAM" id="Coils"/>
    </source>
</evidence>
<evidence type="ECO:0000313" key="17">
    <source>
        <dbReference type="EnsemblMetazoa" id="XP_030830380"/>
    </source>
</evidence>
<evidence type="ECO:0000256" key="11">
    <source>
        <dbReference type="ARBA" id="ARBA00047899"/>
    </source>
</evidence>
<feature type="region of interest" description="Disordered" evidence="15">
    <location>
        <begin position="276"/>
        <end position="316"/>
    </location>
</feature>
<dbReference type="InterPro" id="IPR011009">
    <property type="entry name" value="Kinase-like_dom_sf"/>
</dbReference>
<feature type="region of interest" description="Disordered" evidence="15">
    <location>
        <begin position="677"/>
        <end position="701"/>
    </location>
</feature>
<evidence type="ECO:0000256" key="15">
    <source>
        <dbReference type="SAM" id="MobiDB-lite"/>
    </source>
</evidence>
<reference evidence="18" key="1">
    <citation type="submission" date="2015-02" db="EMBL/GenBank/DDBJ databases">
        <title>Genome sequencing for Strongylocentrotus purpuratus.</title>
        <authorList>
            <person name="Murali S."/>
            <person name="Liu Y."/>
            <person name="Vee V."/>
            <person name="English A."/>
            <person name="Wang M."/>
            <person name="Skinner E."/>
            <person name="Han Y."/>
            <person name="Muzny D.M."/>
            <person name="Worley K.C."/>
            <person name="Gibbs R.A."/>
        </authorList>
    </citation>
    <scope>NUCLEOTIDE SEQUENCE</scope>
</reference>
<dbReference type="CDD" id="cd13990">
    <property type="entry name" value="STKc_TLK"/>
    <property type="match status" value="1"/>
</dbReference>
<keyword evidence="5" id="KW-0808">Transferase</keyword>
<dbReference type="PROSITE" id="PS00108">
    <property type="entry name" value="PROTEIN_KINASE_ST"/>
    <property type="match status" value="1"/>
</dbReference>
<dbReference type="EC" id="2.7.11.1" evidence="3"/>
<dbReference type="Proteomes" id="UP000007110">
    <property type="component" value="Unassembled WGS sequence"/>
</dbReference>
<evidence type="ECO:0000256" key="9">
    <source>
        <dbReference type="ARBA" id="ARBA00023054"/>
    </source>
</evidence>
<dbReference type="EnsemblMetazoa" id="XM_030974514">
    <property type="protein sequence ID" value="XP_030830374"/>
    <property type="gene ID" value="LOC115919899"/>
</dbReference>
<keyword evidence="4" id="KW-0723">Serine/threonine-protein kinase</keyword>
<dbReference type="FunCoup" id="A0A7M7N303">
    <property type="interactions" value="2053"/>
</dbReference>
<protein>
    <recommendedName>
        <fullName evidence="3">non-specific serine/threonine protein kinase</fullName>
        <ecNumber evidence="3">2.7.11.1</ecNumber>
    </recommendedName>
</protein>
<dbReference type="SUPFAM" id="SSF56112">
    <property type="entry name" value="Protein kinase-like (PK-like)"/>
    <property type="match status" value="1"/>
</dbReference>
<dbReference type="InterPro" id="IPR000719">
    <property type="entry name" value="Prot_kinase_dom"/>
</dbReference>
<evidence type="ECO:0000256" key="6">
    <source>
        <dbReference type="ARBA" id="ARBA00022741"/>
    </source>
</evidence>
<dbReference type="GO" id="GO:0007059">
    <property type="term" value="P:chromosome segregation"/>
    <property type="evidence" value="ECO:0000318"/>
    <property type="project" value="GO_Central"/>
</dbReference>
<dbReference type="RefSeq" id="XP_030846270.1">
    <property type="nucleotide sequence ID" value="XM_030990410.1"/>
</dbReference>
<name>A0A7M7N303_STRPU</name>
<dbReference type="OrthoDB" id="346907at2759"/>
<feature type="region of interest" description="Disordered" evidence="15">
    <location>
        <begin position="19"/>
        <end position="186"/>
    </location>
</feature>
<evidence type="ECO:0000256" key="10">
    <source>
        <dbReference type="ARBA" id="ARBA00023242"/>
    </source>
</evidence>
<dbReference type="SMART" id="SM00220">
    <property type="entry name" value="S_TKc"/>
    <property type="match status" value="1"/>
</dbReference>
<feature type="coiled-coil region" evidence="14">
    <location>
        <begin position="337"/>
        <end position="371"/>
    </location>
</feature>
<feature type="compositionally biased region" description="Polar residues" evidence="15">
    <location>
        <begin position="37"/>
        <end position="46"/>
    </location>
</feature>
<evidence type="ECO:0000259" key="16">
    <source>
        <dbReference type="PROSITE" id="PS50011"/>
    </source>
</evidence>
<comment type="cofactor">
    <cofactor evidence="1">
        <name>Mg(2+)</name>
        <dbReference type="ChEBI" id="CHEBI:18420"/>
    </cofactor>
</comment>
<dbReference type="PROSITE" id="PS00107">
    <property type="entry name" value="PROTEIN_KINASE_ATP"/>
    <property type="match status" value="1"/>
</dbReference>
<organism evidence="17 18">
    <name type="scientific">Strongylocentrotus purpuratus</name>
    <name type="common">Purple sea urchin</name>
    <dbReference type="NCBI Taxonomy" id="7668"/>
    <lineage>
        <taxon>Eukaryota</taxon>
        <taxon>Metazoa</taxon>
        <taxon>Echinodermata</taxon>
        <taxon>Eleutherozoa</taxon>
        <taxon>Echinozoa</taxon>
        <taxon>Echinoidea</taxon>
        <taxon>Euechinoidea</taxon>
        <taxon>Echinacea</taxon>
        <taxon>Camarodonta</taxon>
        <taxon>Echinidea</taxon>
        <taxon>Strongylocentrotidae</taxon>
        <taxon>Strongylocentrotus</taxon>
    </lineage>
</organism>
<evidence type="ECO:0000256" key="12">
    <source>
        <dbReference type="ARBA" id="ARBA00048679"/>
    </source>
</evidence>
<feature type="domain" description="Protein kinase" evidence="16">
    <location>
        <begin position="386"/>
        <end position="666"/>
    </location>
</feature>
<dbReference type="AlphaFoldDB" id="A0A7M7N303"/>
<feature type="compositionally biased region" description="Polar residues" evidence="15">
    <location>
        <begin position="114"/>
        <end position="137"/>
    </location>
</feature>
<accession>A0A7M7N303</accession>
<dbReference type="EnsemblMetazoa" id="XM_030990412">
    <property type="protein sequence ID" value="XP_030846272"/>
    <property type="gene ID" value="LOC588704"/>
</dbReference>
<keyword evidence="9 14" id="KW-0175">Coiled coil</keyword>
<dbReference type="PANTHER" id="PTHR22974:SF23">
    <property type="entry name" value="TOUSLED-LIKE KINASE, ISOFORM G"/>
    <property type="match status" value="1"/>
</dbReference>
<evidence type="ECO:0000256" key="3">
    <source>
        <dbReference type="ARBA" id="ARBA00012513"/>
    </source>
</evidence>
<dbReference type="GO" id="GO:0005634">
    <property type="term" value="C:nucleus"/>
    <property type="evidence" value="ECO:0000318"/>
    <property type="project" value="GO_Central"/>
</dbReference>
<feature type="compositionally biased region" description="Basic and acidic residues" evidence="15">
    <location>
        <begin position="161"/>
        <end position="178"/>
    </location>
</feature>
<dbReference type="InterPro" id="IPR017441">
    <property type="entry name" value="Protein_kinase_ATP_BS"/>
</dbReference>
<dbReference type="GeneID" id="588704"/>
<keyword evidence="6 13" id="KW-0547">Nucleotide-binding</keyword>
<dbReference type="KEGG" id="spu:588704"/>
<keyword evidence="10" id="KW-0539">Nucleus</keyword>
<comment type="catalytic activity">
    <reaction evidence="12">
        <text>L-seryl-[protein] + ATP = O-phospho-L-seryl-[protein] + ADP + H(+)</text>
        <dbReference type="Rhea" id="RHEA:17989"/>
        <dbReference type="Rhea" id="RHEA-COMP:9863"/>
        <dbReference type="Rhea" id="RHEA-COMP:11604"/>
        <dbReference type="ChEBI" id="CHEBI:15378"/>
        <dbReference type="ChEBI" id="CHEBI:29999"/>
        <dbReference type="ChEBI" id="CHEBI:30616"/>
        <dbReference type="ChEBI" id="CHEBI:83421"/>
        <dbReference type="ChEBI" id="CHEBI:456216"/>
        <dbReference type="EC" id="2.7.11.1"/>
    </reaction>
</comment>
<reference evidence="17" key="2">
    <citation type="submission" date="2021-01" db="UniProtKB">
        <authorList>
            <consortium name="EnsemblMetazoa"/>
        </authorList>
    </citation>
    <scope>IDENTIFICATION</scope>
</reference>
<keyword evidence="7" id="KW-0418">Kinase</keyword>
<dbReference type="Pfam" id="PF00069">
    <property type="entry name" value="Pkinase"/>
    <property type="match status" value="1"/>
</dbReference>
<dbReference type="KEGG" id="spu:115919899"/>
<keyword evidence="8 13" id="KW-0067">ATP-binding</keyword>
<evidence type="ECO:0000256" key="7">
    <source>
        <dbReference type="ARBA" id="ARBA00022777"/>
    </source>
</evidence>
<dbReference type="GO" id="GO:0004674">
    <property type="term" value="F:protein serine/threonine kinase activity"/>
    <property type="evidence" value="ECO:0000318"/>
    <property type="project" value="GO_Central"/>
</dbReference>
<feature type="compositionally biased region" description="Polar residues" evidence="15">
    <location>
        <begin position="145"/>
        <end position="157"/>
    </location>
</feature>